<feature type="transmembrane region" description="Helical" evidence="1">
    <location>
        <begin position="287"/>
        <end position="306"/>
    </location>
</feature>
<protein>
    <submittedName>
        <fullName evidence="3">Adenylate/guanylate cyclase domain-containing protein</fullName>
    </submittedName>
</protein>
<dbReference type="PROSITE" id="PS50125">
    <property type="entry name" value="GUANYLATE_CYCLASE_2"/>
    <property type="match status" value="1"/>
</dbReference>
<feature type="transmembrane region" description="Helical" evidence="1">
    <location>
        <begin position="344"/>
        <end position="365"/>
    </location>
</feature>
<dbReference type="GO" id="GO:0035556">
    <property type="term" value="P:intracellular signal transduction"/>
    <property type="evidence" value="ECO:0007669"/>
    <property type="project" value="InterPro"/>
</dbReference>
<keyword evidence="1" id="KW-0472">Membrane</keyword>
<dbReference type="GO" id="GO:0004016">
    <property type="term" value="F:adenylate cyclase activity"/>
    <property type="evidence" value="ECO:0007669"/>
    <property type="project" value="UniProtKB-ARBA"/>
</dbReference>
<dbReference type="InterPro" id="IPR001054">
    <property type="entry name" value="A/G_cyclase"/>
</dbReference>
<dbReference type="SMART" id="SM00044">
    <property type="entry name" value="CYCc"/>
    <property type="match status" value="1"/>
</dbReference>
<dbReference type="Gene3D" id="3.30.70.1230">
    <property type="entry name" value="Nucleotide cyclase"/>
    <property type="match status" value="1"/>
</dbReference>
<name>A0A2M9ZA90_9LEPT</name>
<feature type="transmembrane region" description="Helical" evidence="1">
    <location>
        <begin position="251"/>
        <end position="275"/>
    </location>
</feature>
<feature type="transmembrane region" description="Helical" evidence="1">
    <location>
        <begin position="197"/>
        <end position="216"/>
    </location>
</feature>
<gene>
    <name evidence="3" type="ORF">CH371_12970</name>
</gene>
<dbReference type="Proteomes" id="UP000231912">
    <property type="component" value="Unassembled WGS sequence"/>
</dbReference>
<dbReference type="InterPro" id="IPR050697">
    <property type="entry name" value="Adenylyl/Guanylyl_Cyclase_3/4"/>
</dbReference>
<organism evidence="3 4">
    <name type="scientific">Leptospira wolffii</name>
    <dbReference type="NCBI Taxonomy" id="409998"/>
    <lineage>
        <taxon>Bacteria</taxon>
        <taxon>Pseudomonadati</taxon>
        <taxon>Spirochaetota</taxon>
        <taxon>Spirochaetia</taxon>
        <taxon>Leptospirales</taxon>
        <taxon>Leptospiraceae</taxon>
        <taxon>Leptospira</taxon>
    </lineage>
</organism>
<feature type="domain" description="Guanylate cyclase" evidence="2">
    <location>
        <begin position="444"/>
        <end position="569"/>
    </location>
</feature>
<dbReference type="AlphaFoldDB" id="A0A2M9ZA90"/>
<proteinExistence type="predicted"/>
<accession>A0A2M9ZA90</accession>
<evidence type="ECO:0000256" key="1">
    <source>
        <dbReference type="SAM" id="Phobius"/>
    </source>
</evidence>
<keyword evidence="1" id="KW-1133">Transmembrane helix</keyword>
<comment type="caution">
    <text evidence="3">The sequence shown here is derived from an EMBL/GenBank/DDBJ whole genome shotgun (WGS) entry which is preliminary data.</text>
</comment>
<sequence>MDPDPAPFRISIFILLLPICILLASCSESSYTKIAEKGVLDLRDWDPEAKPILELGGEWSYFPGKLLGETENLEAKEFRRPLETWAGDGYAVLKLKILLPEKRKKIAVYSKCQATAFEIFVNGKSLGKSGVVGKSKEESIPDGIPVYFEWEEASSQIELAVNVSNFHHRLGGLWYNIEFGDAVSLSERVRRFRDWDFFLAGIFLLAGAYHLGLFFLRPSDRTPLIFALFCLDLFLRLFVTEDKLLLSYFSLGYRVGMVLEYLTLYAAMPFALHFLRHTFPKYFSRKWMLLFYISSLAFCLTTILPFPFPSYVIPYFQATYFVAVALASYVLFQAVRYKEPYSLSILFAIFALITAGFFDVLSAQLVIATRFVIPSGLLVAIFTQTFILSFKYRDLYREKENLSERLKRLNETYSRFVPLSFLEFLGKEKLEDMRPGDQIRKEMTILFADIRSFTEISESLDSKESFELLNSYIREMEPIIGSHKGFVDKYFGDAIMALFAGAEDAVSAAVAMQNRILEYNKIRIDKGDRAIRVGIGIHTGSLMMGLVGSGERMESTVISEAVHLASKLEALNKYYGSNILISEDSFDELKDSSRFVVRKLDRLKFKGKSEDLYIYEIGDFLSETEKDAFRKSKTNFERGVDLFHSSRYLDSGEAFREALRIYPGDRAANSYLKRCTEQVSATGRAHSGPDLA</sequence>
<feature type="transmembrane region" description="Helical" evidence="1">
    <location>
        <begin position="312"/>
        <end position="332"/>
    </location>
</feature>
<dbReference type="Pfam" id="PF07695">
    <property type="entry name" value="7TMR-DISM_7TM"/>
    <property type="match status" value="1"/>
</dbReference>
<dbReference type="InterPro" id="IPR029787">
    <property type="entry name" value="Nucleotide_cyclase"/>
</dbReference>
<dbReference type="PANTHER" id="PTHR43081">
    <property type="entry name" value="ADENYLATE CYCLASE, TERMINAL-DIFFERENTIATION SPECIFIC-RELATED"/>
    <property type="match status" value="1"/>
</dbReference>
<evidence type="ECO:0000313" key="3">
    <source>
        <dbReference type="EMBL" id="PJZ65304.1"/>
    </source>
</evidence>
<dbReference type="PANTHER" id="PTHR43081:SF1">
    <property type="entry name" value="ADENYLATE CYCLASE, TERMINAL-DIFFERENTIATION SPECIFIC"/>
    <property type="match status" value="1"/>
</dbReference>
<evidence type="ECO:0000313" key="4">
    <source>
        <dbReference type="Proteomes" id="UP000231912"/>
    </source>
</evidence>
<dbReference type="RefSeq" id="WP_100759271.1">
    <property type="nucleotide sequence ID" value="NZ_NPDT01000005.1"/>
</dbReference>
<dbReference type="EMBL" id="NPDT01000005">
    <property type="protein sequence ID" value="PJZ65304.1"/>
    <property type="molecule type" value="Genomic_DNA"/>
</dbReference>
<dbReference type="Pfam" id="PF00211">
    <property type="entry name" value="Guanylate_cyc"/>
    <property type="match status" value="1"/>
</dbReference>
<evidence type="ECO:0000259" key="2">
    <source>
        <dbReference type="PROSITE" id="PS50125"/>
    </source>
</evidence>
<dbReference type="GO" id="GO:0006171">
    <property type="term" value="P:cAMP biosynthetic process"/>
    <property type="evidence" value="ECO:0007669"/>
    <property type="project" value="TreeGrafter"/>
</dbReference>
<dbReference type="SUPFAM" id="SSF55073">
    <property type="entry name" value="Nucleotide cyclase"/>
    <property type="match status" value="1"/>
</dbReference>
<dbReference type="CDD" id="cd07302">
    <property type="entry name" value="CHD"/>
    <property type="match status" value="1"/>
</dbReference>
<dbReference type="InterPro" id="IPR011623">
    <property type="entry name" value="7TMR_DISM_rcpt_extracell_dom1"/>
</dbReference>
<keyword evidence="1" id="KW-0812">Transmembrane</keyword>
<feature type="transmembrane region" description="Helical" evidence="1">
    <location>
        <begin position="371"/>
        <end position="390"/>
    </location>
</feature>
<reference evidence="3 4" key="1">
    <citation type="submission" date="2017-07" db="EMBL/GenBank/DDBJ databases">
        <title>Leptospira spp. isolated from tropical soils.</title>
        <authorList>
            <person name="Thibeaux R."/>
            <person name="Iraola G."/>
            <person name="Ferres I."/>
            <person name="Bierque E."/>
            <person name="Girault D."/>
            <person name="Soupe-Gilbert M.-E."/>
            <person name="Picardeau M."/>
            <person name="Goarant C."/>
        </authorList>
    </citation>
    <scope>NUCLEOTIDE SEQUENCE [LARGE SCALE GENOMIC DNA]</scope>
    <source>
        <strain evidence="3 4">FH2-C-A2</strain>
    </source>
</reference>